<dbReference type="EMBL" id="JFZT01000039">
    <property type="protein sequence ID" value="EZQ07055.1"/>
    <property type="molecule type" value="Genomic_DNA"/>
</dbReference>
<feature type="transmembrane region" description="Helical" evidence="1">
    <location>
        <begin position="117"/>
        <end position="142"/>
    </location>
</feature>
<dbReference type="Proteomes" id="UP000024332">
    <property type="component" value="Unassembled WGS sequence"/>
</dbReference>
<name>A0A031LQL9_9CREN</name>
<feature type="transmembrane region" description="Helical" evidence="1">
    <location>
        <begin position="268"/>
        <end position="285"/>
    </location>
</feature>
<proteinExistence type="predicted"/>
<feature type="transmembrane region" description="Helical" evidence="1">
    <location>
        <begin position="12"/>
        <end position="33"/>
    </location>
</feature>
<sequence length="305" mass="35240">MYKSLMKLSIEPWGVNIPFLLLAMVFWIIGGIFHYSHPYFMILGAFEIYLGMIIRLFFPARKYIPVQLLILISSAIPMHVMQIFSSFMLVILEIWAFKDVKNYGGRIIKNFLVFSSPFAFIVAWSIFNYWFLICALSLYLLGVNIGVFSATLNNKAIFGFKQFPLVILVIVMAFIKQMLPFLIAFYFAYTFNEFKLNKTGNFTKYTSIIVTFSSLFLGDFTHAFTLGVMAPLFSSCILYSTSKYNYVKAWVIPLLYALSYYLRIISLPLSEIPFGIASLYFLWLFKDNLTLESLKLGISKVFLQK</sequence>
<organism evidence="2 3">
    <name type="scientific">Candidatus Acidianus copahuensis</name>
    <dbReference type="NCBI Taxonomy" id="1160895"/>
    <lineage>
        <taxon>Archaea</taxon>
        <taxon>Thermoproteota</taxon>
        <taxon>Thermoprotei</taxon>
        <taxon>Sulfolobales</taxon>
        <taxon>Sulfolobaceae</taxon>
        <taxon>Acidianus</taxon>
    </lineage>
</organism>
<evidence type="ECO:0000313" key="3">
    <source>
        <dbReference type="Proteomes" id="UP000024332"/>
    </source>
</evidence>
<comment type="caution">
    <text evidence="2">The sequence shown here is derived from an EMBL/GenBank/DDBJ whole genome shotgun (WGS) entry which is preliminary data.</text>
</comment>
<reference evidence="2 3" key="1">
    <citation type="submission" date="2014-03" db="EMBL/GenBank/DDBJ databases">
        <title>Draft genome sequence of the novel thermoacidophilic archaea Acidianus copahuensis ALE1 strain, isolated from Copahue volcanic area in Neuquen Argentina.</title>
        <authorList>
            <person name="Urbieta M.S."/>
            <person name="Rascovan N."/>
            <person name="Castro C."/>
            <person name="Revale S."/>
            <person name="Giaveno M.A."/>
            <person name="Vazquez M.P."/>
            <person name="Donati E.R."/>
        </authorList>
    </citation>
    <scope>NUCLEOTIDE SEQUENCE [LARGE SCALE GENOMIC DNA]</scope>
    <source>
        <strain evidence="2 3">ALE1</strain>
    </source>
</reference>
<feature type="transmembrane region" description="Helical" evidence="1">
    <location>
        <begin position="208"/>
        <end position="233"/>
    </location>
</feature>
<evidence type="ECO:0000256" key="1">
    <source>
        <dbReference type="SAM" id="Phobius"/>
    </source>
</evidence>
<feature type="transmembrane region" description="Helical" evidence="1">
    <location>
        <begin position="163"/>
        <end position="188"/>
    </location>
</feature>
<feature type="transmembrane region" description="Helical" evidence="1">
    <location>
        <begin position="70"/>
        <end position="97"/>
    </location>
</feature>
<keyword evidence="3" id="KW-1185">Reference proteome</keyword>
<protein>
    <submittedName>
        <fullName evidence="2">Uncharacterized protein</fullName>
    </submittedName>
</protein>
<keyword evidence="1" id="KW-0812">Transmembrane</keyword>
<evidence type="ECO:0000313" key="2">
    <source>
        <dbReference type="EMBL" id="EZQ07055.1"/>
    </source>
</evidence>
<dbReference type="AlphaFoldDB" id="A0A031LQL9"/>
<gene>
    <name evidence="2" type="ORF">CM19_06805</name>
</gene>
<keyword evidence="1" id="KW-0472">Membrane</keyword>
<accession>A0A031LQL9</accession>
<keyword evidence="1" id="KW-1133">Transmembrane helix</keyword>
<feature type="transmembrane region" description="Helical" evidence="1">
    <location>
        <begin position="39"/>
        <end position="58"/>
    </location>
</feature>